<reference evidence="1 2" key="1">
    <citation type="journal article" date="2012" name="J. Bacteriol.">
        <title>Genome sequence of benzo(a)pyrene-degrading bacterium Novosphingobium pentaromativorans US6-1.</title>
        <authorList>
            <person name="Luo Y.R."/>
            <person name="Kang S.G."/>
            <person name="Kim S.J."/>
            <person name="Kim M.R."/>
            <person name="Li N."/>
            <person name="Lee J.H."/>
            <person name="Kwon K.K."/>
        </authorList>
    </citation>
    <scope>NUCLEOTIDE SEQUENCE [LARGE SCALE GENOMIC DNA]</scope>
    <source>
        <strain evidence="1 2">US6-1</strain>
    </source>
</reference>
<dbReference type="InterPro" id="IPR027417">
    <property type="entry name" value="P-loop_NTPase"/>
</dbReference>
<dbReference type="KEGG" id="npn:JI59_17410"/>
<gene>
    <name evidence="1" type="ORF">NSU_0539</name>
</gene>
<dbReference type="eggNOG" id="ENOG502Z88Z">
    <property type="taxonomic scope" value="Bacteria"/>
</dbReference>
<dbReference type="RefSeq" id="WP_007011456.1">
    <property type="nucleotide sequence ID" value="NZ_AGFM01000008.1"/>
</dbReference>
<evidence type="ECO:0000313" key="1">
    <source>
        <dbReference type="EMBL" id="EHJ62408.1"/>
    </source>
</evidence>
<dbReference type="AlphaFoldDB" id="G6E868"/>
<dbReference type="Pfam" id="PF13469">
    <property type="entry name" value="Sulfotransfer_3"/>
    <property type="match status" value="1"/>
</dbReference>
<accession>G6E868</accession>
<dbReference type="InterPro" id="IPR052736">
    <property type="entry name" value="Stf3_sulfotransferase"/>
</dbReference>
<dbReference type="Proteomes" id="UP000004030">
    <property type="component" value="Unassembled WGS sequence"/>
</dbReference>
<dbReference type="PATRIC" id="fig|1088721.3.peg.530"/>
<proteinExistence type="predicted"/>
<dbReference type="EMBL" id="AGFM01000008">
    <property type="protein sequence ID" value="EHJ62408.1"/>
    <property type="molecule type" value="Genomic_DNA"/>
</dbReference>
<dbReference type="PANTHER" id="PTHR36451:SF1">
    <property type="entry name" value="OMEGA-HYDROXY-BETA-DIHYDROMENAQUINONE-9 SULFOTRANSFERASE STF3"/>
    <property type="match status" value="1"/>
</dbReference>
<evidence type="ECO:0000313" key="2">
    <source>
        <dbReference type="Proteomes" id="UP000004030"/>
    </source>
</evidence>
<keyword evidence="2" id="KW-1185">Reference proteome</keyword>
<sequence>MPKGPFFDGDALLSEAEKLAGSNDWGDDGFREAYDCFINSLNAEADLTPQGVERTRSHLMKLLTGRLRLFADRKTYPAIQEEEVKAPIFLTGHGRSGTSYLYELLSIDPQNHAPRHWQVWNPSPPPNHPDTDNAPQIAAGEHYIQFEGWQDPDLRVKHDYSNLGSAEDLLIHDYSFVSKTFPFFWAAPSYGKWLAGADAAAAYRIERKFLQALQFGEKRNQWVLKTPVHMSQLSALWEEFPDARMIVNHRDPVKTLASMMGLLRGHRKQFGNPPPVLDRNFVVAYMEGAARSAEDMMEKRADPKVNATFVDVLYQDLEADPLGQVEKIYTHHGLDLTDAVRDDIRDYVAKNRKGKFGAHKYSLAEVGLSVEEVRERFKRYTDHFDIPLEESAS</sequence>
<evidence type="ECO:0008006" key="3">
    <source>
        <dbReference type="Google" id="ProtNLM"/>
    </source>
</evidence>
<dbReference type="STRING" id="1088721.JI59_17410"/>
<dbReference type="PANTHER" id="PTHR36451">
    <property type="entry name" value="PAPS-DEPENDENT SULFOTRANSFERASE STF3"/>
    <property type="match status" value="1"/>
</dbReference>
<dbReference type="SUPFAM" id="SSF52540">
    <property type="entry name" value="P-loop containing nucleoside triphosphate hydrolases"/>
    <property type="match status" value="1"/>
</dbReference>
<name>G6E868_9SPHN</name>
<protein>
    <recommendedName>
        <fullName evidence="3">Sulfotransferase</fullName>
    </recommendedName>
</protein>
<organism evidence="1 2">
    <name type="scientific">Novosphingobium pentaromativorans US6-1</name>
    <dbReference type="NCBI Taxonomy" id="1088721"/>
    <lineage>
        <taxon>Bacteria</taxon>
        <taxon>Pseudomonadati</taxon>
        <taxon>Pseudomonadota</taxon>
        <taxon>Alphaproteobacteria</taxon>
        <taxon>Sphingomonadales</taxon>
        <taxon>Sphingomonadaceae</taxon>
        <taxon>Novosphingobium</taxon>
    </lineage>
</organism>
<comment type="caution">
    <text evidence="1">The sequence shown here is derived from an EMBL/GenBank/DDBJ whole genome shotgun (WGS) entry which is preliminary data.</text>
</comment>
<dbReference type="Gene3D" id="3.40.50.300">
    <property type="entry name" value="P-loop containing nucleotide triphosphate hydrolases"/>
    <property type="match status" value="1"/>
</dbReference>